<keyword evidence="2" id="KW-0812">Transmembrane</keyword>
<keyword evidence="2" id="KW-1133">Transmembrane helix</keyword>
<feature type="region of interest" description="Disordered" evidence="1">
    <location>
        <begin position="121"/>
        <end position="170"/>
    </location>
</feature>
<dbReference type="Proteomes" id="UP001500596">
    <property type="component" value="Unassembled WGS sequence"/>
</dbReference>
<organism evidence="3 4">
    <name type="scientific">Microbacterium lacus</name>
    <dbReference type="NCBI Taxonomy" id="415217"/>
    <lineage>
        <taxon>Bacteria</taxon>
        <taxon>Bacillati</taxon>
        <taxon>Actinomycetota</taxon>
        <taxon>Actinomycetes</taxon>
        <taxon>Micrococcales</taxon>
        <taxon>Microbacteriaceae</taxon>
        <taxon>Microbacterium</taxon>
    </lineage>
</organism>
<keyword evidence="4" id="KW-1185">Reference proteome</keyword>
<gene>
    <name evidence="3" type="ORF">GCM10009807_14370</name>
</gene>
<dbReference type="RefSeq" id="WP_344053058.1">
    <property type="nucleotide sequence ID" value="NZ_BAAAPK010000001.1"/>
</dbReference>
<proteinExistence type="predicted"/>
<protein>
    <recommendedName>
        <fullName evidence="5">Tfp pilus assembly protein PilO</fullName>
    </recommendedName>
</protein>
<evidence type="ECO:0000256" key="1">
    <source>
        <dbReference type="SAM" id="MobiDB-lite"/>
    </source>
</evidence>
<accession>A0ABP4SFU1</accession>
<evidence type="ECO:0000313" key="4">
    <source>
        <dbReference type="Proteomes" id="UP001500596"/>
    </source>
</evidence>
<evidence type="ECO:0008006" key="5">
    <source>
        <dbReference type="Google" id="ProtNLM"/>
    </source>
</evidence>
<reference evidence="4" key="1">
    <citation type="journal article" date="2019" name="Int. J. Syst. Evol. Microbiol.">
        <title>The Global Catalogue of Microorganisms (GCM) 10K type strain sequencing project: providing services to taxonomists for standard genome sequencing and annotation.</title>
        <authorList>
            <consortium name="The Broad Institute Genomics Platform"/>
            <consortium name="The Broad Institute Genome Sequencing Center for Infectious Disease"/>
            <person name="Wu L."/>
            <person name="Ma J."/>
        </authorList>
    </citation>
    <scope>NUCLEOTIDE SEQUENCE [LARGE SCALE GENOMIC DNA]</scope>
    <source>
        <strain evidence="4">JCM 15575</strain>
    </source>
</reference>
<feature type="transmembrane region" description="Helical" evidence="2">
    <location>
        <begin position="6"/>
        <end position="31"/>
    </location>
</feature>
<comment type="caution">
    <text evidence="3">The sequence shown here is derived from an EMBL/GenBank/DDBJ whole genome shotgun (WGS) entry which is preliminary data.</text>
</comment>
<evidence type="ECO:0000313" key="3">
    <source>
        <dbReference type="EMBL" id="GAA1671398.1"/>
    </source>
</evidence>
<name>A0ABP4SFU1_9MICO</name>
<evidence type="ECO:0000256" key="2">
    <source>
        <dbReference type="SAM" id="Phobius"/>
    </source>
</evidence>
<dbReference type="EMBL" id="BAAAPK010000001">
    <property type="protein sequence ID" value="GAA1671398.1"/>
    <property type="molecule type" value="Genomic_DNA"/>
</dbReference>
<keyword evidence="2" id="KW-0472">Membrane</keyword>
<sequence length="230" mass="22860">MPKQLITIIGLVVSLGIIALGVVLVAVPMLLSSFVVDGQTASVAASNSVYQSQVDGLKEQEARQDEIDASVASLRGQIPATAKLDDVFEVVANAAAASGVTITSVTAGDASAFAVRTGATDPADGADTGAADAAAAPTETADPAATPAATDAASDGTAEAGTTTDAAPAGRQQVDFSIQVRASDMNQVTAFLDALRSGTRLFSSITALSTTSGDGIEVQVDGLTFVDAEG</sequence>